<organism evidence="1">
    <name type="scientific">freshwater metagenome</name>
    <dbReference type="NCBI Taxonomy" id="449393"/>
    <lineage>
        <taxon>unclassified sequences</taxon>
        <taxon>metagenomes</taxon>
        <taxon>ecological metagenomes</taxon>
    </lineage>
</organism>
<dbReference type="EMBL" id="CAEZTM010000080">
    <property type="protein sequence ID" value="CAB4579641.1"/>
    <property type="molecule type" value="Genomic_DNA"/>
</dbReference>
<evidence type="ECO:0000313" key="1">
    <source>
        <dbReference type="EMBL" id="CAB4579641.1"/>
    </source>
</evidence>
<dbReference type="GO" id="GO:0006355">
    <property type="term" value="P:regulation of DNA-templated transcription"/>
    <property type="evidence" value="ECO:0007669"/>
    <property type="project" value="InterPro"/>
</dbReference>
<gene>
    <name evidence="1" type="ORF">UFOPK1684_01303</name>
</gene>
<proteinExistence type="predicted"/>
<protein>
    <submittedName>
        <fullName evidence="1">Unannotated protein</fullName>
    </submittedName>
</protein>
<accession>A0A6J6ESY2</accession>
<name>A0A6J6ESY2_9ZZZZ</name>
<dbReference type="AlphaFoldDB" id="A0A6J6ESY2"/>
<dbReference type="InterPro" id="IPR010985">
    <property type="entry name" value="Ribbon_hlx_hlx"/>
</dbReference>
<dbReference type="SUPFAM" id="SSF47598">
    <property type="entry name" value="Ribbon-helix-helix"/>
    <property type="match status" value="1"/>
</dbReference>
<reference evidence="1" key="1">
    <citation type="submission" date="2020-05" db="EMBL/GenBank/DDBJ databases">
        <authorList>
            <person name="Chiriac C."/>
            <person name="Salcher M."/>
            <person name="Ghai R."/>
            <person name="Kavagutti S V."/>
        </authorList>
    </citation>
    <scope>NUCLEOTIDE SEQUENCE</scope>
</reference>
<sequence length="73" mass="8626">MVNITIRNISPHVRDELSRRARLRGQSEQDFLTEVLTGLIERPDRVELLRRIDERRARLPQIDVTEFLSRDAS</sequence>